<dbReference type="InterPro" id="IPR056908">
    <property type="entry name" value="Gp80-like"/>
</dbReference>
<name>A0ABY5D7K9_9ACTN</name>
<evidence type="ECO:0000313" key="3">
    <source>
        <dbReference type="Proteomes" id="UP001055940"/>
    </source>
</evidence>
<feature type="region of interest" description="Disordered" evidence="1">
    <location>
        <begin position="20"/>
        <end position="47"/>
    </location>
</feature>
<accession>A0ABY5D7K9</accession>
<sequence>MAASTDLLHPMLATAGQTAVEASLHTADPGSTGANEVSGGDYERVPVAWDPPSGGAITADDELVFLVPALGSDEVTHVGLWNASGDWLIDAAAAVPQPFPTAGTATVEVLSLDMTNGTLSAQVSS</sequence>
<evidence type="ECO:0000256" key="1">
    <source>
        <dbReference type="SAM" id="MobiDB-lite"/>
    </source>
</evidence>
<organism evidence="2 3">
    <name type="scientific">Nocardiopsis exhalans</name>
    <dbReference type="NCBI Taxonomy" id="163604"/>
    <lineage>
        <taxon>Bacteria</taxon>
        <taxon>Bacillati</taxon>
        <taxon>Actinomycetota</taxon>
        <taxon>Actinomycetes</taxon>
        <taxon>Streptosporangiales</taxon>
        <taxon>Nocardiopsidaceae</taxon>
        <taxon>Nocardiopsis</taxon>
    </lineage>
</organism>
<dbReference type="RefSeq" id="WP_254418923.1">
    <property type="nucleotide sequence ID" value="NZ_BAAAJB010000108.1"/>
</dbReference>
<keyword evidence="3" id="KW-1185">Reference proteome</keyword>
<reference evidence="2" key="1">
    <citation type="submission" date="2022-06" db="EMBL/GenBank/DDBJ databases">
        <authorList>
            <person name="Ping M."/>
        </authorList>
    </citation>
    <scope>NUCLEOTIDE SEQUENCE</scope>
    <source>
        <strain evidence="2">JCM11759T</strain>
    </source>
</reference>
<dbReference type="EMBL" id="CP099837">
    <property type="protein sequence ID" value="USY19731.1"/>
    <property type="molecule type" value="Genomic_DNA"/>
</dbReference>
<dbReference type="Proteomes" id="UP001055940">
    <property type="component" value="Chromosome"/>
</dbReference>
<dbReference type="Pfam" id="PF23140">
    <property type="entry name" value="Gp80"/>
    <property type="match status" value="1"/>
</dbReference>
<proteinExistence type="predicted"/>
<protein>
    <submittedName>
        <fullName evidence="2">Uncharacterized protein</fullName>
    </submittedName>
</protein>
<gene>
    <name evidence="2" type="ORF">NE857_31630</name>
</gene>
<evidence type="ECO:0000313" key="2">
    <source>
        <dbReference type="EMBL" id="USY19731.1"/>
    </source>
</evidence>